<proteinExistence type="predicted"/>
<evidence type="ECO:0000313" key="2">
    <source>
        <dbReference type="Proteomes" id="UP000078200"/>
    </source>
</evidence>
<protein>
    <submittedName>
        <fullName evidence="1">Uncharacterized protein</fullName>
    </submittedName>
</protein>
<keyword evidence="2" id="KW-1185">Reference proteome</keyword>
<dbReference type="AlphaFoldDB" id="A0A1A9UVY7"/>
<dbReference type="EnsemblMetazoa" id="GAUT017573-RA">
    <property type="protein sequence ID" value="GAUT017573-PA"/>
    <property type="gene ID" value="GAUT017573"/>
</dbReference>
<accession>A0A1A9UVY7</accession>
<sequence>MTFAFLNQLSGQSGGSLPVEKEKHQFTQGTTYKGFEGSKPERFVINTLVISAALVMSTPTVENNVSRVRPQLIATAKPCKISPAFGPIKCIPIIRLDSSRFFTQLSAPANNRLATARPAFIATGVSLGRPFTTSPTAKMFGTLPAPTHNVLPGGLGKLNRSSLVMPYSKAPGPPCREGQAIIPEAIFIGNIFPCLAIRGKTISRELTKICDKPMGMKVASERIKFLRNSNRCNSFLFSDALKSPRKIVWTPLVTSIQILAIHVRAAPSFLLEIGKKWSNIWVAFKDQPWTEKTLVASDGHYSKSSSFSKHLF</sequence>
<organism evidence="1 2">
    <name type="scientific">Glossina austeni</name>
    <name type="common">Savannah tsetse fly</name>
    <dbReference type="NCBI Taxonomy" id="7395"/>
    <lineage>
        <taxon>Eukaryota</taxon>
        <taxon>Metazoa</taxon>
        <taxon>Ecdysozoa</taxon>
        <taxon>Arthropoda</taxon>
        <taxon>Hexapoda</taxon>
        <taxon>Insecta</taxon>
        <taxon>Pterygota</taxon>
        <taxon>Neoptera</taxon>
        <taxon>Endopterygota</taxon>
        <taxon>Diptera</taxon>
        <taxon>Brachycera</taxon>
        <taxon>Muscomorpha</taxon>
        <taxon>Hippoboscoidea</taxon>
        <taxon>Glossinidae</taxon>
        <taxon>Glossina</taxon>
    </lineage>
</organism>
<name>A0A1A9UVY7_GLOAU</name>
<reference evidence="1" key="1">
    <citation type="submission" date="2020-05" db="UniProtKB">
        <authorList>
            <consortium name="EnsemblMetazoa"/>
        </authorList>
    </citation>
    <scope>IDENTIFICATION</scope>
    <source>
        <strain evidence="1">TTRI</strain>
    </source>
</reference>
<dbReference type="Proteomes" id="UP000078200">
    <property type="component" value="Unassembled WGS sequence"/>
</dbReference>
<dbReference type="VEuPathDB" id="VectorBase:GAUT017573"/>
<evidence type="ECO:0000313" key="1">
    <source>
        <dbReference type="EnsemblMetazoa" id="GAUT017573-PA"/>
    </source>
</evidence>